<reference evidence="2" key="1">
    <citation type="submission" date="2021-02" db="EMBL/GenBank/DDBJ databases">
        <authorList>
            <person name="Cremers G."/>
            <person name="Picone N."/>
        </authorList>
    </citation>
    <scope>NUCLEOTIDE SEQUENCE</scope>
    <source>
        <strain evidence="2">PQ17</strain>
    </source>
</reference>
<evidence type="ECO:0000256" key="1">
    <source>
        <dbReference type="SAM" id="MobiDB-lite"/>
    </source>
</evidence>
<comment type="caution">
    <text evidence="2">The sequence shown here is derived from an EMBL/GenBank/DDBJ whole genome shotgun (WGS) entry which is preliminary data.</text>
</comment>
<name>A0A8J2BR40_9BACT</name>
<dbReference type="Proteomes" id="UP000663859">
    <property type="component" value="Unassembled WGS sequence"/>
</dbReference>
<evidence type="ECO:0000313" key="2">
    <source>
        <dbReference type="EMBL" id="CAF0689873.1"/>
    </source>
</evidence>
<dbReference type="EMBL" id="CAJNOB010000001">
    <property type="protein sequence ID" value="CAF0689873.1"/>
    <property type="molecule type" value="Genomic_DNA"/>
</dbReference>
<feature type="region of interest" description="Disordered" evidence="1">
    <location>
        <begin position="23"/>
        <end position="62"/>
    </location>
</feature>
<sequence length="62" mass="6701">MTVGFPREALVWLHTLEEKKLCTRDVPTDGKDPSPSKQPPASTSRSLANLPGKEALLPSLTS</sequence>
<feature type="compositionally biased region" description="Basic and acidic residues" evidence="1">
    <location>
        <begin position="23"/>
        <end position="34"/>
    </location>
</feature>
<organism evidence="2 3">
    <name type="scientific">Candidatus Methylacidithermus pantelleriae</name>
    <dbReference type="NCBI Taxonomy" id="2744239"/>
    <lineage>
        <taxon>Bacteria</taxon>
        <taxon>Pseudomonadati</taxon>
        <taxon>Verrucomicrobiota</taxon>
        <taxon>Methylacidiphilae</taxon>
        <taxon>Methylacidiphilales</taxon>
        <taxon>Methylacidiphilaceae</taxon>
        <taxon>Candidatus Methylacidithermus</taxon>
    </lineage>
</organism>
<protein>
    <submittedName>
        <fullName evidence="2">Uncharacterized protein</fullName>
    </submittedName>
</protein>
<accession>A0A8J2BR40</accession>
<dbReference type="AlphaFoldDB" id="A0A8J2BR40"/>
<evidence type="ECO:0000313" key="3">
    <source>
        <dbReference type="Proteomes" id="UP000663859"/>
    </source>
</evidence>
<gene>
    <name evidence="2" type="ORF">MPNT_10410</name>
</gene>
<keyword evidence="3" id="KW-1185">Reference proteome</keyword>
<proteinExistence type="predicted"/>